<dbReference type="Gene3D" id="3.40.50.10420">
    <property type="entry name" value="NagB/RpiA/CoA transferase-like"/>
    <property type="match status" value="1"/>
</dbReference>
<dbReference type="AlphaFoldDB" id="A0A5C7FEW8"/>
<sequence length="235" mass="26005">MTVGKIHNQEAFLSNIAGQLGRERRTEGVQRPQWKKQPQQEVFAGASKEELQEILIRQCGTIHTSVDTTTTSDLPKTLNEALEKFGSSPAVYWEDERFHSFGLDPVLEALPESRAWSDEDREEMTAFAERAKIGVTFSDITLAESGTVVLFSAPGKGRAVSLLPEVHIALIPRSTLVPRMTQAAEEIHRMRKEEGRVPSCVNFISGPSNSADIEMRLLVGVHGPVSAHYIIIEDA</sequence>
<dbReference type="InterPro" id="IPR037171">
    <property type="entry name" value="NagB/RpiA_transferase-like"/>
</dbReference>
<reference evidence="3 4" key="1">
    <citation type="submission" date="2024-01" db="EMBL/GenBank/DDBJ databases">
        <title>Complete Genome Sequence of Alkalicoccus halolimnae BZ-SZ-XJ29T, a Moderately Halophilic Bacterium Isolated from a Salt Lake.</title>
        <authorList>
            <person name="Zhao B."/>
        </authorList>
    </citation>
    <scope>NUCLEOTIDE SEQUENCE [LARGE SCALE GENOMIC DNA]</scope>
    <source>
        <strain evidence="3 4">BZ-SZ-XJ29</strain>
    </source>
</reference>
<dbReference type="InterPro" id="IPR022823">
    <property type="entry name" value="LutC"/>
</dbReference>
<protein>
    <recommendedName>
        <fullName evidence="1">Lactate utilization protein C</fullName>
    </recommendedName>
</protein>
<evidence type="ECO:0000259" key="2">
    <source>
        <dbReference type="Pfam" id="PF02589"/>
    </source>
</evidence>
<feature type="domain" description="LUD" evidence="2">
    <location>
        <begin position="55"/>
        <end position="232"/>
    </location>
</feature>
<dbReference type="SUPFAM" id="SSF100950">
    <property type="entry name" value="NagB/RpiA/CoA transferase-like"/>
    <property type="match status" value="1"/>
</dbReference>
<keyword evidence="4" id="KW-1185">Reference proteome</keyword>
<dbReference type="PANTHER" id="PTHR43682">
    <property type="entry name" value="LACTATE UTILIZATION PROTEIN C"/>
    <property type="match status" value="1"/>
</dbReference>
<evidence type="ECO:0000256" key="1">
    <source>
        <dbReference type="HAMAP-Rule" id="MF_02104"/>
    </source>
</evidence>
<dbReference type="RefSeq" id="WP_147804507.1">
    <property type="nucleotide sequence ID" value="NZ_CP144914.1"/>
</dbReference>
<dbReference type="OrthoDB" id="9794157at2"/>
<organism evidence="3 4">
    <name type="scientific">Alkalicoccus halolimnae</name>
    <dbReference type="NCBI Taxonomy" id="1667239"/>
    <lineage>
        <taxon>Bacteria</taxon>
        <taxon>Bacillati</taxon>
        <taxon>Bacillota</taxon>
        <taxon>Bacilli</taxon>
        <taxon>Bacillales</taxon>
        <taxon>Bacillaceae</taxon>
        <taxon>Alkalicoccus</taxon>
    </lineage>
</organism>
<accession>A0A5C7FEW8</accession>
<comment type="similarity">
    <text evidence="1">Belongs to the LutC/YkgG family.</text>
</comment>
<dbReference type="EMBL" id="CP144914">
    <property type="protein sequence ID" value="WWD81586.1"/>
    <property type="molecule type" value="Genomic_DNA"/>
</dbReference>
<dbReference type="InterPro" id="IPR003741">
    <property type="entry name" value="LUD_dom"/>
</dbReference>
<dbReference type="Proteomes" id="UP000321816">
    <property type="component" value="Chromosome"/>
</dbReference>
<dbReference type="PANTHER" id="PTHR43682:SF1">
    <property type="entry name" value="LACTATE UTILIZATION PROTEIN C"/>
    <property type="match status" value="1"/>
</dbReference>
<dbReference type="GO" id="GO:0006089">
    <property type="term" value="P:lactate metabolic process"/>
    <property type="evidence" value="ECO:0007669"/>
    <property type="project" value="UniProtKB-UniRule"/>
</dbReference>
<proteinExistence type="inferred from homology"/>
<evidence type="ECO:0000313" key="4">
    <source>
        <dbReference type="Proteomes" id="UP000321816"/>
    </source>
</evidence>
<dbReference type="Pfam" id="PF02589">
    <property type="entry name" value="LUD_dom"/>
    <property type="match status" value="1"/>
</dbReference>
<evidence type="ECO:0000313" key="3">
    <source>
        <dbReference type="EMBL" id="WWD81586.1"/>
    </source>
</evidence>
<gene>
    <name evidence="1" type="primary">lutC</name>
    <name evidence="3" type="ORF">FTX54_003550</name>
</gene>
<dbReference type="HAMAP" id="MF_02104">
    <property type="entry name" value="LutC"/>
    <property type="match status" value="1"/>
</dbReference>
<dbReference type="InterPro" id="IPR024185">
    <property type="entry name" value="FTHF_cligase-like_sf"/>
</dbReference>
<comment type="function">
    <text evidence="1">Is involved in L-lactate degradation and allows cells to grow with lactate as the sole carbon source.</text>
</comment>
<dbReference type="KEGG" id="ahal:FTX54_003550"/>
<name>A0A5C7FEW8_9BACI</name>